<evidence type="ECO:0000313" key="3">
    <source>
        <dbReference type="Proteomes" id="UP000294980"/>
    </source>
</evidence>
<keyword evidence="1" id="KW-1133">Transmembrane helix</keyword>
<sequence>MMSTEGYGVYLVIALMALVMLFTRFGGVFITGLLPLRPRVMSFIDAMSGSVLVAVLVPIAVEADMAGRLGMLATAGVMLLTARPMAGVSLGILVTALIRFGGMS</sequence>
<gene>
    <name evidence="2" type="ORF">EV688_103111</name>
</gene>
<keyword evidence="1" id="KW-0812">Transmembrane</keyword>
<name>A0A4R2KW79_9GAMM</name>
<feature type="transmembrane region" description="Helical" evidence="1">
    <location>
        <begin position="40"/>
        <end position="61"/>
    </location>
</feature>
<reference evidence="2 3" key="1">
    <citation type="submission" date="2019-03" db="EMBL/GenBank/DDBJ databases">
        <title>Genomic Encyclopedia of Type Strains, Phase IV (KMG-IV): sequencing the most valuable type-strain genomes for metagenomic binning, comparative biology and taxonomic classification.</title>
        <authorList>
            <person name="Goeker M."/>
        </authorList>
    </citation>
    <scope>NUCLEOTIDE SEQUENCE [LARGE SCALE GENOMIC DNA]</scope>
    <source>
        <strain evidence="2 3">DSM 23344</strain>
    </source>
</reference>
<evidence type="ECO:0000256" key="1">
    <source>
        <dbReference type="SAM" id="Phobius"/>
    </source>
</evidence>
<accession>A0A4R2KW79</accession>
<protein>
    <submittedName>
        <fullName evidence="2">Putative membrane protein</fullName>
    </submittedName>
</protein>
<dbReference type="InterPro" id="IPR008407">
    <property type="entry name" value="Brnchd-chn_aa_trnsp_AzlD"/>
</dbReference>
<comment type="caution">
    <text evidence="2">The sequence shown here is derived from an EMBL/GenBank/DDBJ whole genome shotgun (WGS) entry which is preliminary data.</text>
</comment>
<evidence type="ECO:0000313" key="2">
    <source>
        <dbReference type="EMBL" id="TCO77097.1"/>
    </source>
</evidence>
<dbReference type="Pfam" id="PF05437">
    <property type="entry name" value="AzlD"/>
    <property type="match status" value="1"/>
</dbReference>
<keyword evidence="1" id="KW-0472">Membrane</keyword>
<keyword evidence="3" id="KW-1185">Reference proteome</keyword>
<dbReference type="OrthoDB" id="9156894at2"/>
<proteinExistence type="predicted"/>
<dbReference type="EMBL" id="SLWX01000003">
    <property type="protein sequence ID" value="TCO77097.1"/>
    <property type="molecule type" value="Genomic_DNA"/>
</dbReference>
<organism evidence="2 3">
    <name type="scientific">Chromatocurvus halotolerans</name>
    <dbReference type="NCBI Taxonomy" id="1132028"/>
    <lineage>
        <taxon>Bacteria</taxon>
        <taxon>Pseudomonadati</taxon>
        <taxon>Pseudomonadota</taxon>
        <taxon>Gammaproteobacteria</taxon>
        <taxon>Cellvibrionales</taxon>
        <taxon>Halieaceae</taxon>
        <taxon>Chromatocurvus</taxon>
    </lineage>
</organism>
<dbReference type="AlphaFoldDB" id="A0A4R2KW79"/>
<feature type="transmembrane region" description="Helical" evidence="1">
    <location>
        <begin position="7"/>
        <end position="34"/>
    </location>
</feature>
<feature type="transmembrane region" description="Helical" evidence="1">
    <location>
        <begin position="73"/>
        <end position="98"/>
    </location>
</feature>
<dbReference type="RefSeq" id="WP_117317325.1">
    <property type="nucleotide sequence ID" value="NZ_QQSW01000008.1"/>
</dbReference>
<dbReference type="Proteomes" id="UP000294980">
    <property type="component" value="Unassembled WGS sequence"/>
</dbReference>